<feature type="compositionally biased region" description="Polar residues" evidence="1">
    <location>
        <begin position="1"/>
        <end position="27"/>
    </location>
</feature>
<evidence type="ECO:0000313" key="3">
    <source>
        <dbReference type="EMBL" id="EXL04934.1"/>
    </source>
</evidence>
<dbReference type="PANTHER" id="PTHR33678">
    <property type="entry name" value="BLL1576 PROTEIN"/>
    <property type="match status" value="1"/>
</dbReference>
<organism evidence="3 4">
    <name type="scientific">Aquamicrobium defluvii</name>
    <dbReference type="NCBI Taxonomy" id="69279"/>
    <lineage>
        <taxon>Bacteria</taxon>
        <taxon>Pseudomonadati</taxon>
        <taxon>Pseudomonadota</taxon>
        <taxon>Alphaproteobacteria</taxon>
        <taxon>Hyphomicrobiales</taxon>
        <taxon>Phyllobacteriaceae</taxon>
        <taxon>Aquamicrobium</taxon>
    </lineage>
</organism>
<name>A0A011T036_9HYPH</name>
<comment type="caution">
    <text evidence="3">The sequence shown here is derived from an EMBL/GenBank/DDBJ whole genome shotgun (WGS) entry which is preliminary data.</text>
</comment>
<dbReference type="STRING" id="69279.BG36_09590"/>
<dbReference type="HOGENOM" id="CLU_1881444_0_0_5"/>
<feature type="domain" description="Transposase IS66 central" evidence="2">
    <location>
        <begin position="30"/>
        <end position="110"/>
    </location>
</feature>
<dbReference type="InterPro" id="IPR004291">
    <property type="entry name" value="Transposase_IS66_central"/>
</dbReference>
<dbReference type="Pfam" id="PF03050">
    <property type="entry name" value="DDE_Tnp_IS66"/>
    <property type="match status" value="1"/>
</dbReference>
<dbReference type="Proteomes" id="UP000019849">
    <property type="component" value="Unassembled WGS sequence"/>
</dbReference>
<evidence type="ECO:0000313" key="4">
    <source>
        <dbReference type="Proteomes" id="UP000019849"/>
    </source>
</evidence>
<dbReference type="InterPro" id="IPR052344">
    <property type="entry name" value="Transposase-related"/>
</dbReference>
<proteinExistence type="predicted"/>
<evidence type="ECO:0000259" key="2">
    <source>
        <dbReference type="Pfam" id="PF03050"/>
    </source>
</evidence>
<gene>
    <name evidence="3" type="ORF">BG36_09590</name>
</gene>
<evidence type="ECO:0000256" key="1">
    <source>
        <dbReference type="SAM" id="MobiDB-lite"/>
    </source>
</evidence>
<protein>
    <recommendedName>
        <fullName evidence="2">Transposase IS66 central domain-containing protein</fullName>
    </recommendedName>
</protein>
<accession>A0A011T036</accession>
<dbReference type="PANTHER" id="PTHR33678:SF1">
    <property type="entry name" value="BLL1576 PROTEIN"/>
    <property type="match status" value="1"/>
</dbReference>
<reference evidence="3 4" key="1">
    <citation type="submission" date="2014-02" db="EMBL/GenBank/DDBJ databases">
        <title>Aquamicrobium defluvii Genome sequencing.</title>
        <authorList>
            <person name="Wang X."/>
        </authorList>
    </citation>
    <scope>NUCLEOTIDE SEQUENCE [LARGE SCALE GENOMIC DNA]</scope>
    <source>
        <strain evidence="3 4">W13Z1</strain>
    </source>
</reference>
<dbReference type="EMBL" id="JENY01000020">
    <property type="protein sequence ID" value="EXL04934.1"/>
    <property type="molecule type" value="Genomic_DNA"/>
</dbReference>
<sequence length="135" mass="15092">MHIPRNSSQRSQGANGPSEIVVNQSRSRPVRRRFYELAAAGPAPIANEALRRIAELYRIEDDIRGRPANERRATRQARSGPIVADLEPWLREKLGLISQKTKLADAIRTVSGVAITPWRDNSREAAHRSGSVYGR</sequence>
<dbReference type="AlphaFoldDB" id="A0A011T036"/>
<feature type="region of interest" description="Disordered" evidence="1">
    <location>
        <begin position="1"/>
        <end position="28"/>
    </location>
</feature>
<dbReference type="eggNOG" id="COG4372">
    <property type="taxonomic scope" value="Bacteria"/>
</dbReference>